<dbReference type="Proteomes" id="UP001205311">
    <property type="component" value="Unassembled WGS sequence"/>
</dbReference>
<dbReference type="EMBL" id="JAMTCP010000015">
    <property type="protein sequence ID" value="MCP2259291.1"/>
    <property type="molecule type" value="Genomic_DNA"/>
</dbReference>
<name>A0ABT1HUU6_STRSD</name>
<accession>A0ABT1HUU6</accession>
<evidence type="ECO:0000313" key="2">
    <source>
        <dbReference type="Proteomes" id="UP001205311"/>
    </source>
</evidence>
<keyword evidence="2" id="KW-1185">Reference proteome</keyword>
<gene>
    <name evidence="1" type="ORF">LX15_002992</name>
</gene>
<reference evidence="1 2" key="1">
    <citation type="submission" date="2022-06" db="EMBL/GenBank/DDBJ databases">
        <title>Genomic Encyclopedia of Archaeal and Bacterial Type Strains, Phase II (KMG-II): from individual species to whole genera.</title>
        <authorList>
            <person name="Goeker M."/>
        </authorList>
    </citation>
    <scope>NUCLEOTIDE SEQUENCE [LARGE SCALE GENOMIC DNA]</scope>
    <source>
        <strain evidence="1 2">DSM 40477</strain>
    </source>
</reference>
<comment type="caution">
    <text evidence="1">The sequence shown here is derived from an EMBL/GenBank/DDBJ whole genome shotgun (WGS) entry which is preliminary data.</text>
</comment>
<proteinExistence type="predicted"/>
<sequence>MFVPAALVPARWLRSPAMLAELIHDLQGVLDTTDSARDPVVAAANMLEECPTEEDADPGSVVH</sequence>
<organism evidence="1 2">
    <name type="scientific">Streptoalloteichus tenebrarius (strain ATCC 17920 / DSM 40477 / JCM 4838 / CBS 697.72 / NBRC 16177 / NCIMB 11028 / NRRL B-12390 / A12253. 1 / ISP 5477)</name>
    <name type="common">Streptomyces tenebrarius</name>
    <dbReference type="NCBI Taxonomy" id="1933"/>
    <lineage>
        <taxon>Bacteria</taxon>
        <taxon>Bacillati</taxon>
        <taxon>Actinomycetota</taxon>
        <taxon>Actinomycetes</taxon>
        <taxon>Pseudonocardiales</taxon>
        <taxon>Pseudonocardiaceae</taxon>
        <taxon>Streptoalloteichus</taxon>
    </lineage>
</organism>
<evidence type="ECO:0000313" key="1">
    <source>
        <dbReference type="EMBL" id="MCP2259291.1"/>
    </source>
</evidence>
<protein>
    <submittedName>
        <fullName evidence="1">Uncharacterized protein</fullName>
    </submittedName>
</protein>